<dbReference type="InterPro" id="IPR002508">
    <property type="entry name" value="MurNAc-LAA_cat"/>
</dbReference>
<dbReference type="InterPro" id="IPR036582">
    <property type="entry name" value="Mao_N_sf"/>
</dbReference>
<protein>
    <submittedName>
        <fullName evidence="4">AMIN domain-containing protein</fullName>
    </submittedName>
</protein>
<dbReference type="Pfam" id="PF01520">
    <property type="entry name" value="Amidase_3"/>
    <property type="match status" value="1"/>
</dbReference>
<reference evidence="4 5" key="1">
    <citation type="submission" date="2019-05" db="EMBL/GenBank/DDBJ databases">
        <authorList>
            <person name="Narsing Rao M.P."/>
            <person name="Li W.J."/>
        </authorList>
    </citation>
    <scope>NUCLEOTIDE SEQUENCE [LARGE SCALE GENOMIC DNA]</scope>
    <source>
        <strain evidence="4 5">SYSU_K30003</strain>
    </source>
</reference>
<evidence type="ECO:0000259" key="3">
    <source>
        <dbReference type="SMART" id="SM00646"/>
    </source>
</evidence>
<feature type="domain" description="MurNAc-LAA" evidence="3">
    <location>
        <begin position="336"/>
        <end position="445"/>
    </location>
</feature>
<dbReference type="OrthoDB" id="9806267at2"/>
<feature type="signal peptide" evidence="2">
    <location>
        <begin position="1"/>
        <end position="23"/>
    </location>
</feature>
<sequence>MKHYSLAAIFFALIVLFAQPGHASAGVTTVYLDGQALVLPKNGQVQIVNDRVMIPIRVVAEGLGFYVVWEQTGKISISRGGTSLLLSVNEPTAFVNGAEVTLSAAPIVATDTTLVPIRFVSEQMGLLVDWSEAERAVYVTSPPESPPPPANTDLATVNGIRFGDDSLVIALDKRVTPHVFTLRGPNRLVVDLPQAMFAEALADVLPLDKQQSGSFDVADSANVTKIRYALFNVDPSTVRVVVDLRRSASYTLTDNGDGLLTVVLSEDPQAQDRKTIVIDPGHGGSDPGAISATKKPEKQFTLALGLKVEQLLKQEPGLEVVMTRKEDIALSLEERVRTARDANADLFVSIHGNSINPPANPSGTETYYTRSESLPLAEAMHRHLLAATGLPDRKVRQASLHVTRETRMPAVLLEIGYLSHATDESLMYTEIFQQRVAEGIVAGIKEYLSL</sequence>
<evidence type="ECO:0000313" key="4">
    <source>
        <dbReference type="EMBL" id="TLS50794.1"/>
    </source>
</evidence>
<dbReference type="Gene3D" id="3.30.457.10">
    <property type="entry name" value="Copper amine oxidase-like, N-terminal domain"/>
    <property type="match status" value="1"/>
</dbReference>
<name>A0A5R9GCC3_9BACL</name>
<dbReference type="SMART" id="SM00646">
    <property type="entry name" value="Ami_3"/>
    <property type="match status" value="1"/>
</dbReference>
<dbReference type="AlphaFoldDB" id="A0A5R9GCC3"/>
<dbReference type="SUPFAM" id="SSF55383">
    <property type="entry name" value="Copper amine oxidase, domain N"/>
    <property type="match status" value="1"/>
</dbReference>
<dbReference type="InterPro" id="IPR021731">
    <property type="entry name" value="AMIN_dom"/>
</dbReference>
<gene>
    <name evidence="4" type="ORF">FE782_19050</name>
</gene>
<comment type="caution">
    <text evidence="4">The sequence shown here is derived from an EMBL/GenBank/DDBJ whole genome shotgun (WGS) entry which is preliminary data.</text>
</comment>
<dbReference type="CDD" id="cd02696">
    <property type="entry name" value="MurNAc-LAA"/>
    <property type="match status" value="1"/>
</dbReference>
<dbReference type="Pfam" id="PF07833">
    <property type="entry name" value="Cu_amine_oxidN1"/>
    <property type="match status" value="1"/>
</dbReference>
<dbReference type="InterPro" id="IPR012854">
    <property type="entry name" value="Cu_amine_oxidase-like_N"/>
</dbReference>
<dbReference type="GO" id="GO:0009253">
    <property type="term" value="P:peptidoglycan catabolic process"/>
    <property type="evidence" value="ECO:0007669"/>
    <property type="project" value="InterPro"/>
</dbReference>
<proteinExistence type="predicted"/>
<dbReference type="Gene3D" id="3.40.630.40">
    <property type="entry name" value="Zn-dependent exopeptidases"/>
    <property type="match status" value="1"/>
</dbReference>
<dbReference type="GO" id="GO:0008745">
    <property type="term" value="F:N-acetylmuramoyl-L-alanine amidase activity"/>
    <property type="evidence" value="ECO:0007669"/>
    <property type="project" value="InterPro"/>
</dbReference>
<dbReference type="Proteomes" id="UP000309676">
    <property type="component" value="Unassembled WGS sequence"/>
</dbReference>
<dbReference type="Pfam" id="PF11741">
    <property type="entry name" value="AMIN"/>
    <property type="match status" value="1"/>
</dbReference>
<dbReference type="GO" id="GO:0030288">
    <property type="term" value="C:outer membrane-bounded periplasmic space"/>
    <property type="evidence" value="ECO:0007669"/>
    <property type="project" value="TreeGrafter"/>
</dbReference>
<dbReference type="PANTHER" id="PTHR30404">
    <property type="entry name" value="N-ACETYLMURAMOYL-L-ALANINE AMIDASE"/>
    <property type="match status" value="1"/>
</dbReference>
<dbReference type="Gene3D" id="2.60.40.3500">
    <property type="match status" value="1"/>
</dbReference>
<dbReference type="EMBL" id="VCIW01000013">
    <property type="protein sequence ID" value="TLS50794.1"/>
    <property type="molecule type" value="Genomic_DNA"/>
</dbReference>
<keyword evidence="5" id="KW-1185">Reference proteome</keyword>
<dbReference type="PANTHER" id="PTHR30404:SF0">
    <property type="entry name" value="N-ACETYLMURAMOYL-L-ALANINE AMIDASE AMIC"/>
    <property type="match status" value="1"/>
</dbReference>
<organism evidence="4 5">
    <name type="scientific">Paenibacillus antri</name>
    <dbReference type="NCBI Taxonomy" id="2582848"/>
    <lineage>
        <taxon>Bacteria</taxon>
        <taxon>Bacillati</taxon>
        <taxon>Bacillota</taxon>
        <taxon>Bacilli</taxon>
        <taxon>Bacillales</taxon>
        <taxon>Paenibacillaceae</taxon>
        <taxon>Paenibacillus</taxon>
    </lineage>
</organism>
<evidence type="ECO:0000256" key="1">
    <source>
        <dbReference type="ARBA" id="ARBA00022801"/>
    </source>
</evidence>
<keyword evidence="1" id="KW-0378">Hydrolase</keyword>
<accession>A0A5R9GCC3</accession>
<dbReference type="RefSeq" id="WP_138195828.1">
    <property type="nucleotide sequence ID" value="NZ_VCIW01000013.1"/>
</dbReference>
<dbReference type="SUPFAM" id="SSF53187">
    <property type="entry name" value="Zn-dependent exopeptidases"/>
    <property type="match status" value="1"/>
</dbReference>
<evidence type="ECO:0000313" key="5">
    <source>
        <dbReference type="Proteomes" id="UP000309676"/>
    </source>
</evidence>
<evidence type="ECO:0000256" key="2">
    <source>
        <dbReference type="SAM" id="SignalP"/>
    </source>
</evidence>
<feature type="chain" id="PRO_5024417386" evidence="2">
    <location>
        <begin position="24"/>
        <end position="450"/>
    </location>
</feature>
<keyword evidence="2" id="KW-0732">Signal</keyword>
<dbReference type="InterPro" id="IPR050695">
    <property type="entry name" value="N-acetylmuramoyl_amidase_3"/>
</dbReference>